<dbReference type="Gene3D" id="3.90.930.50">
    <property type="match status" value="1"/>
</dbReference>
<accession>A4C5Q2</accession>
<dbReference type="Pfam" id="PF09836">
    <property type="entry name" value="DUF2063"/>
    <property type="match status" value="1"/>
</dbReference>
<feature type="domain" description="Putative DNA-binding" evidence="1">
    <location>
        <begin position="7"/>
        <end position="92"/>
    </location>
</feature>
<evidence type="ECO:0000259" key="2">
    <source>
        <dbReference type="Pfam" id="PF22106"/>
    </source>
</evidence>
<dbReference type="OrthoDB" id="4146344at2"/>
<dbReference type="STRING" id="87626.PTD2_10839"/>
<gene>
    <name evidence="3" type="ORF">PTD2_10839</name>
</gene>
<sequence>MTNFKLIQQQFMAHIRNPEHQPAPEGIEDRRLNIYRELFFNNVEGFLASGFPVLKSLYSTPEWHQLVRAFFSTHQCESPYFLHIAQEFLDFLSQEYQLLPSDPVFLIELAHYEWVELALSIEAADESERPLSGEQIDTHPLYLSHLAWNLSYQYPVQFISAQNNDPEPVAQGNYIVVYRDGDDEIQFLAINVMTALLLQQLQQQPGIGFTDLCEQLASQATQLPINVIQTGAKQILTQLLGCKIVVTR</sequence>
<evidence type="ECO:0000259" key="1">
    <source>
        <dbReference type="Pfam" id="PF09836"/>
    </source>
</evidence>
<protein>
    <submittedName>
        <fullName evidence="3">Uncharacterized protein</fullName>
    </submittedName>
</protein>
<dbReference type="InterPro" id="IPR054098">
    <property type="entry name" value="NGO1945-like_C"/>
</dbReference>
<comment type="caution">
    <text evidence="3">The sequence shown here is derived from an EMBL/GenBank/DDBJ whole genome shotgun (WGS) entry which is preliminary data.</text>
</comment>
<dbReference type="EMBL" id="AAOH01000002">
    <property type="protein sequence ID" value="EAR29306.1"/>
    <property type="molecule type" value="Genomic_DNA"/>
</dbReference>
<proteinExistence type="predicted"/>
<evidence type="ECO:0000313" key="4">
    <source>
        <dbReference type="Proteomes" id="UP000006201"/>
    </source>
</evidence>
<dbReference type="HOGENOM" id="CLU_096334_1_0_6"/>
<dbReference type="RefSeq" id="WP_009837181.1">
    <property type="nucleotide sequence ID" value="NZ_AAOH01000002.1"/>
</dbReference>
<dbReference type="AlphaFoldDB" id="A4C5Q2"/>
<evidence type="ECO:0000313" key="3">
    <source>
        <dbReference type="EMBL" id="EAR29306.1"/>
    </source>
</evidence>
<reference evidence="3 4" key="1">
    <citation type="submission" date="2006-02" db="EMBL/GenBank/DDBJ databases">
        <authorList>
            <person name="Moran M.A."/>
            <person name="Kjelleberg S."/>
            <person name="Egan S."/>
            <person name="Saunders N."/>
            <person name="Thomas T."/>
            <person name="Ferriera S."/>
            <person name="Johnson J."/>
            <person name="Kravitz S."/>
            <person name="Halpern A."/>
            <person name="Remington K."/>
            <person name="Beeson K."/>
            <person name="Tran B."/>
            <person name="Rogers Y.-H."/>
            <person name="Friedman R."/>
            <person name="Venter J.C."/>
        </authorList>
    </citation>
    <scope>NUCLEOTIDE SEQUENCE [LARGE SCALE GENOMIC DNA]</scope>
    <source>
        <strain evidence="3 4">D2</strain>
    </source>
</reference>
<name>A4C5Q2_9GAMM</name>
<organism evidence="3 4">
    <name type="scientific">Pseudoalteromonas tunicata D2</name>
    <dbReference type="NCBI Taxonomy" id="87626"/>
    <lineage>
        <taxon>Bacteria</taxon>
        <taxon>Pseudomonadati</taxon>
        <taxon>Pseudomonadota</taxon>
        <taxon>Gammaproteobacteria</taxon>
        <taxon>Alteromonadales</taxon>
        <taxon>Pseudoalteromonadaceae</taxon>
        <taxon>Pseudoalteromonas</taxon>
    </lineage>
</organism>
<dbReference type="InterPro" id="IPR018640">
    <property type="entry name" value="DUF2063"/>
</dbReference>
<dbReference type="Gene3D" id="1.10.150.690">
    <property type="entry name" value="DUF2063"/>
    <property type="match status" value="1"/>
</dbReference>
<dbReference type="Pfam" id="PF22106">
    <property type="entry name" value="NGO1945_C"/>
    <property type="match status" value="1"/>
</dbReference>
<dbReference type="eggNOG" id="COG3219">
    <property type="taxonomic scope" value="Bacteria"/>
</dbReference>
<dbReference type="InterPro" id="IPR044922">
    <property type="entry name" value="DUF2063_N_sf"/>
</dbReference>
<dbReference type="Proteomes" id="UP000006201">
    <property type="component" value="Unassembled WGS sequence"/>
</dbReference>
<feature type="domain" description="NGO1945-like C-terminal" evidence="2">
    <location>
        <begin position="144"/>
        <end position="240"/>
    </location>
</feature>
<keyword evidence="4" id="KW-1185">Reference proteome</keyword>